<feature type="region of interest" description="Disordered" evidence="1">
    <location>
        <begin position="149"/>
        <end position="184"/>
    </location>
</feature>
<comment type="caution">
    <text evidence="2">The sequence shown here is derived from an EMBL/GenBank/DDBJ whole genome shotgun (WGS) entry which is preliminary data.</text>
</comment>
<evidence type="ECO:0000256" key="1">
    <source>
        <dbReference type="SAM" id="MobiDB-lite"/>
    </source>
</evidence>
<protein>
    <submittedName>
        <fullName evidence="2">Uncharacterized protein</fullName>
    </submittedName>
</protein>
<evidence type="ECO:0000313" key="2">
    <source>
        <dbReference type="EMBL" id="ETO03899.1"/>
    </source>
</evidence>
<name>X6LQM0_RETFI</name>
<accession>X6LQM0</accession>
<gene>
    <name evidence="2" type="ORF">RFI_33503</name>
</gene>
<feature type="non-terminal residue" evidence="2">
    <location>
        <position position="1"/>
    </location>
</feature>
<dbReference type="AlphaFoldDB" id="X6LQM0"/>
<proteinExistence type="predicted"/>
<dbReference type="Proteomes" id="UP000023152">
    <property type="component" value="Unassembled WGS sequence"/>
</dbReference>
<feature type="non-terminal residue" evidence="2">
    <location>
        <position position="206"/>
    </location>
</feature>
<keyword evidence="3" id="KW-1185">Reference proteome</keyword>
<feature type="region of interest" description="Disordered" evidence="1">
    <location>
        <begin position="104"/>
        <end position="134"/>
    </location>
</feature>
<dbReference type="EMBL" id="ASPP01031406">
    <property type="protein sequence ID" value="ETO03899.1"/>
    <property type="molecule type" value="Genomic_DNA"/>
</dbReference>
<evidence type="ECO:0000313" key="3">
    <source>
        <dbReference type="Proteomes" id="UP000023152"/>
    </source>
</evidence>
<organism evidence="2 3">
    <name type="scientific">Reticulomyxa filosa</name>
    <dbReference type="NCBI Taxonomy" id="46433"/>
    <lineage>
        <taxon>Eukaryota</taxon>
        <taxon>Sar</taxon>
        <taxon>Rhizaria</taxon>
        <taxon>Retaria</taxon>
        <taxon>Foraminifera</taxon>
        <taxon>Monothalamids</taxon>
        <taxon>Reticulomyxidae</taxon>
        <taxon>Reticulomyxa</taxon>
    </lineage>
</organism>
<sequence length="206" mass="23231">DDDDDDDEEDSKILSDLGLQEERRQQRFASLFEDTLLESTSGNRSSAAQEASIFERRGGKSENWEALFGTMSNPTEGLLPVTKTDLPKDLFDFDMSRFVPPSASATALKPFLSKGSSTGMKDRQTSKMKRGQKLPLSFETLLAKKLFEQKKKRARPELEPQPESEPPSQSFELPPKRSFGNAPVKNQFLKEVDDWLKDPSEHSTTK</sequence>
<reference evidence="2 3" key="1">
    <citation type="journal article" date="2013" name="Curr. Biol.">
        <title>The Genome of the Foraminiferan Reticulomyxa filosa.</title>
        <authorList>
            <person name="Glockner G."/>
            <person name="Hulsmann N."/>
            <person name="Schleicher M."/>
            <person name="Noegel A.A."/>
            <person name="Eichinger L."/>
            <person name="Gallinger C."/>
            <person name="Pawlowski J."/>
            <person name="Sierra R."/>
            <person name="Euteneuer U."/>
            <person name="Pillet L."/>
            <person name="Moustafa A."/>
            <person name="Platzer M."/>
            <person name="Groth M."/>
            <person name="Szafranski K."/>
            <person name="Schliwa M."/>
        </authorList>
    </citation>
    <scope>NUCLEOTIDE SEQUENCE [LARGE SCALE GENOMIC DNA]</scope>
</reference>